<protein>
    <submittedName>
        <fullName evidence="2">DUF1499 domain-containing protein</fullName>
    </submittedName>
</protein>
<feature type="transmembrane region" description="Helical" evidence="1">
    <location>
        <begin position="76"/>
        <end position="96"/>
    </location>
</feature>
<dbReference type="InterPro" id="IPR010865">
    <property type="entry name" value="DUF1499"/>
</dbReference>
<evidence type="ECO:0000256" key="1">
    <source>
        <dbReference type="SAM" id="Phobius"/>
    </source>
</evidence>
<accession>A0ABT3SRK4</accession>
<keyword evidence="1" id="KW-1133">Transmembrane helix</keyword>
<dbReference type="RefSeq" id="WP_279251312.1">
    <property type="nucleotide sequence ID" value="NZ_SHNP01000001.1"/>
</dbReference>
<dbReference type="EMBL" id="SHNP01000001">
    <property type="protein sequence ID" value="MCX2972275.1"/>
    <property type="molecule type" value="Genomic_DNA"/>
</dbReference>
<evidence type="ECO:0000313" key="2">
    <source>
        <dbReference type="EMBL" id="MCX2972275.1"/>
    </source>
</evidence>
<sequence length="241" mass="26145">MTGTTSKPGLINWIGYLAICFFVTIPLAVLTVRAGAWEQGLLLYALSCLGSVVILLLAVLVSFLPRFAQWRRDVRLRALFTVPGTVLLLSLLGGGGDNPAIHDITTDTLDPPAFSAAVKLRGNDSNSLALDPETIDAQLAAYPDLQTVVLTDSIEVVFEKAMANANQLGWEIYREDLNDGFIEAVDSTAIMGFKDDIVIRLRTNASGTLMDIRSVSRVGVSDLGANAARIRQFIAMYQQQE</sequence>
<feature type="transmembrane region" description="Helical" evidence="1">
    <location>
        <begin position="41"/>
        <end position="64"/>
    </location>
</feature>
<evidence type="ECO:0000313" key="3">
    <source>
        <dbReference type="Proteomes" id="UP001143307"/>
    </source>
</evidence>
<name>A0ABT3SRK4_9GAMM</name>
<keyword evidence="1" id="KW-0472">Membrane</keyword>
<comment type="caution">
    <text evidence="2">The sequence shown here is derived from an EMBL/GenBank/DDBJ whole genome shotgun (WGS) entry which is preliminary data.</text>
</comment>
<reference evidence="2" key="1">
    <citation type="submission" date="2019-02" db="EMBL/GenBank/DDBJ databases">
        <authorList>
            <person name="Li S.-H."/>
        </authorList>
    </citation>
    <scope>NUCLEOTIDE SEQUENCE</scope>
    <source>
        <strain evidence="2">IMCC8485</strain>
    </source>
</reference>
<organism evidence="2 3">
    <name type="scientific">Candidatus Seongchinamella marina</name>
    <dbReference type="NCBI Taxonomy" id="2518990"/>
    <lineage>
        <taxon>Bacteria</taxon>
        <taxon>Pseudomonadati</taxon>
        <taxon>Pseudomonadota</taxon>
        <taxon>Gammaproteobacteria</taxon>
        <taxon>Cellvibrionales</taxon>
        <taxon>Halieaceae</taxon>
        <taxon>Seongchinamella</taxon>
    </lineage>
</organism>
<keyword evidence="1" id="KW-0812">Transmembrane</keyword>
<proteinExistence type="predicted"/>
<dbReference type="Pfam" id="PF07386">
    <property type="entry name" value="DUF1499"/>
    <property type="match status" value="1"/>
</dbReference>
<feature type="transmembrane region" description="Helical" evidence="1">
    <location>
        <begin position="12"/>
        <end position="35"/>
    </location>
</feature>
<gene>
    <name evidence="2" type="ORF">EYC87_01570</name>
</gene>
<dbReference type="Proteomes" id="UP001143307">
    <property type="component" value="Unassembled WGS sequence"/>
</dbReference>
<keyword evidence="3" id="KW-1185">Reference proteome</keyword>